<gene>
    <name evidence="1" type="ORF">H8R02_24165</name>
</gene>
<reference evidence="1" key="1">
    <citation type="submission" date="2020-08" db="EMBL/GenBank/DDBJ databases">
        <title>Ramlibacter sp. GTP1 16S ribosomal RNA gene genome sequencing and assembly.</title>
        <authorList>
            <person name="Kang M."/>
        </authorList>
    </citation>
    <scope>NUCLEOTIDE SEQUENCE</scope>
    <source>
        <strain evidence="1">GTP1</strain>
    </source>
</reference>
<proteinExistence type="predicted"/>
<accession>A0A923MEK9</accession>
<organism evidence="1 2">
    <name type="scientific">Ramlibacter albus</name>
    <dbReference type="NCBI Taxonomy" id="2079448"/>
    <lineage>
        <taxon>Bacteria</taxon>
        <taxon>Pseudomonadati</taxon>
        <taxon>Pseudomonadota</taxon>
        <taxon>Betaproteobacteria</taxon>
        <taxon>Burkholderiales</taxon>
        <taxon>Comamonadaceae</taxon>
        <taxon>Ramlibacter</taxon>
    </lineage>
</organism>
<dbReference type="AlphaFoldDB" id="A0A923MEK9"/>
<evidence type="ECO:0000313" key="2">
    <source>
        <dbReference type="Proteomes" id="UP000596827"/>
    </source>
</evidence>
<comment type="caution">
    <text evidence="1">The sequence shown here is derived from an EMBL/GenBank/DDBJ whole genome shotgun (WGS) entry which is preliminary data.</text>
</comment>
<sequence length="159" mass="16740">MDPLDPKLNAIVGAAVRALVESGADDERIGAFAAAHRVRVAEILGLSPTPAGPPDLIDVVREAVRGVLSESGLAARPVRQTAKRVFVMVAGKRTSVTVDPRLFQKVSELNGSDAKAQAVIRDLATKAPADTSNRSGWIEERLIAITQLPSQPAPAGKPH</sequence>
<dbReference type="Proteomes" id="UP000596827">
    <property type="component" value="Unassembled WGS sequence"/>
</dbReference>
<keyword evidence="2" id="KW-1185">Reference proteome</keyword>
<protein>
    <submittedName>
        <fullName evidence="1">Uncharacterized protein</fullName>
    </submittedName>
</protein>
<evidence type="ECO:0000313" key="1">
    <source>
        <dbReference type="EMBL" id="MBC5767582.1"/>
    </source>
</evidence>
<dbReference type="RefSeq" id="WP_187084066.1">
    <property type="nucleotide sequence ID" value="NZ_JACORU010000011.1"/>
</dbReference>
<name>A0A923MEK9_9BURK</name>
<dbReference type="EMBL" id="JACORU010000011">
    <property type="protein sequence ID" value="MBC5767582.1"/>
    <property type="molecule type" value="Genomic_DNA"/>
</dbReference>